<organism evidence="2">
    <name type="scientific">Campylobacter sp. CCS1377</name>
    <dbReference type="NCBI Taxonomy" id="3158229"/>
    <lineage>
        <taxon>Bacteria</taxon>
        <taxon>Pseudomonadati</taxon>
        <taxon>Campylobacterota</taxon>
        <taxon>Epsilonproteobacteria</taxon>
        <taxon>Campylobacterales</taxon>
        <taxon>Campylobacteraceae</taxon>
        <taxon>Campylobacter</taxon>
    </lineage>
</organism>
<gene>
    <name evidence="2" type="ORF">AAH949_06610</name>
</gene>
<proteinExistence type="predicted"/>
<protein>
    <submittedName>
        <fullName evidence="2">Uncharacterized protein</fullName>
    </submittedName>
</protein>
<reference evidence="2" key="1">
    <citation type="submission" date="2024-05" db="EMBL/GenBank/DDBJ databases">
        <title>Campylobacter coli isolated from environmental waters in Slovenia.</title>
        <authorList>
            <person name="Zautner A.E."/>
            <person name="Bunk B."/>
            <person name="Riedel T."/>
            <person name="Sproeer C."/>
        </authorList>
    </citation>
    <scope>NUCLEOTIDE SEQUENCE</scope>
    <source>
        <strain evidence="2">CCS1377</strain>
    </source>
</reference>
<evidence type="ECO:0000256" key="1">
    <source>
        <dbReference type="SAM" id="Coils"/>
    </source>
</evidence>
<evidence type="ECO:0000313" key="2">
    <source>
        <dbReference type="EMBL" id="XBJ28764.1"/>
    </source>
</evidence>
<sequence>MISLKEEQSQNSQKFQECLGENKEEIKALKAQIELVDKRIRDIQASLANMEMARTLEFLSQRQTLPKTSNLSHYILFEYSDHIRSSFRNLGDYVQTFAVKKALDKIEQNFTYEFFDRDNFSFYNGGGVLQLCKPILQGKNLSYLTQVF</sequence>
<dbReference type="EMBL" id="CP155620">
    <property type="protein sequence ID" value="XBJ28764.1"/>
    <property type="molecule type" value="Genomic_DNA"/>
</dbReference>
<feature type="coiled-coil region" evidence="1">
    <location>
        <begin position="19"/>
        <end position="46"/>
    </location>
</feature>
<keyword evidence="1" id="KW-0175">Coiled coil</keyword>
<accession>A0AAU7E5I4</accession>
<dbReference type="AlphaFoldDB" id="A0AAU7E5I4"/>
<dbReference type="RefSeq" id="WP_348518298.1">
    <property type="nucleotide sequence ID" value="NZ_CP155620.1"/>
</dbReference>
<name>A0AAU7E5I4_9BACT</name>